<evidence type="ECO:0000313" key="2">
    <source>
        <dbReference type="Proteomes" id="UP001501175"/>
    </source>
</evidence>
<dbReference type="Proteomes" id="UP001501175">
    <property type="component" value="Unassembled WGS sequence"/>
</dbReference>
<dbReference type="InterPro" id="IPR026341">
    <property type="entry name" value="T9SS_type_B"/>
</dbReference>
<dbReference type="InterPro" id="IPR013783">
    <property type="entry name" value="Ig-like_fold"/>
</dbReference>
<reference evidence="2" key="1">
    <citation type="journal article" date="2019" name="Int. J. Syst. Evol. Microbiol.">
        <title>The Global Catalogue of Microorganisms (GCM) 10K type strain sequencing project: providing services to taxonomists for standard genome sequencing and annotation.</title>
        <authorList>
            <consortium name="The Broad Institute Genomics Platform"/>
            <consortium name="The Broad Institute Genome Sequencing Center for Infectious Disease"/>
            <person name="Wu L."/>
            <person name="Ma J."/>
        </authorList>
    </citation>
    <scope>NUCLEOTIDE SEQUENCE [LARGE SCALE GENOMIC DNA]</scope>
    <source>
        <strain evidence="2">JCM 17927</strain>
    </source>
</reference>
<accession>A0ABP8MQK4</accession>
<name>A0ABP8MQK4_9BACT</name>
<evidence type="ECO:0000313" key="1">
    <source>
        <dbReference type="EMBL" id="GAA4453231.1"/>
    </source>
</evidence>
<dbReference type="EMBL" id="BAABHD010000022">
    <property type="protein sequence ID" value="GAA4453231.1"/>
    <property type="molecule type" value="Genomic_DNA"/>
</dbReference>
<evidence type="ECO:0008006" key="3">
    <source>
        <dbReference type="Google" id="ProtNLM"/>
    </source>
</evidence>
<protein>
    <recommendedName>
        <fullName evidence="3">Gliding motility-associated C-terminal domain-containing protein</fullName>
    </recommendedName>
</protein>
<dbReference type="RefSeq" id="WP_345242688.1">
    <property type="nucleotide sequence ID" value="NZ_BAABHD010000022.1"/>
</dbReference>
<proteinExistence type="predicted"/>
<dbReference type="NCBIfam" id="TIGR04131">
    <property type="entry name" value="Bac_Flav_CTERM"/>
    <property type="match status" value="1"/>
</dbReference>
<gene>
    <name evidence="1" type="ORF">GCM10023189_17980</name>
</gene>
<dbReference type="SUPFAM" id="SSF49299">
    <property type="entry name" value="PKD domain"/>
    <property type="match status" value="1"/>
</dbReference>
<keyword evidence="2" id="KW-1185">Reference proteome</keyword>
<dbReference type="Pfam" id="PF13585">
    <property type="entry name" value="CHU_C"/>
    <property type="match status" value="1"/>
</dbReference>
<organism evidence="1 2">
    <name type="scientific">Nibrella saemangeumensis</name>
    <dbReference type="NCBI Taxonomy" id="1084526"/>
    <lineage>
        <taxon>Bacteria</taxon>
        <taxon>Pseudomonadati</taxon>
        <taxon>Bacteroidota</taxon>
        <taxon>Cytophagia</taxon>
        <taxon>Cytophagales</taxon>
        <taxon>Spirosomataceae</taxon>
        <taxon>Nibrella</taxon>
    </lineage>
</organism>
<dbReference type="InterPro" id="IPR035986">
    <property type="entry name" value="PKD_dom_sf"/>
</dbReference>
<comment type="caution">
    <text evidence="1">The sequence shown here is derived from an EMBL/GenBank/DDBJ whole genome shotgun (WGS) entry which is preliminary data.</text>
</comment>
<sequence>MNIFTRPNWVCLLLVLAYLIPVKQAFGHHIVGGDISMVNLGQPGYFRLSLNQFWDEEGIALSGNNGNYEANLTVFVYSLRTRQLMDQFQLNRTSKQDFSYENPTCARSQGLRTSEVRYSADVRFNPDRYTDPSGYYIVWERCCRNAAVSNIATPGQVGMVFYMEFPAMRPNSRTIINSSPDFVLPNGKYACVNKPFQLLFKANDADGDELRYRLVTPLVGYTSSTQSLVITPQSRTSYPTATWRTGYSDRVMIPGPVPLQINERTGELTLTAGQEGLFVFAVEAVELRDGVPIGLVRREFQLMVKDCNPITAPAPVVTSNSLPATDVSFCSGGSVRLETQADPKWLLQWQKDKVNITGATGPTLTVREPGVYTVVKSLSDVCAKDTVSQQVNATLTPAARVKLTPSGSLSLCEGESVRLQTSPAQGTLRWFHNKTDLNQPNVPAITAQLSGTYLVEYTETGNACPGRDSVRLLVNPAPTASLAASPRPVVCGSTPVQLTATSSSGVQYAWLRDGAPWQETTQPAIATSRKGRYQVAVTDRNGCRGTSASLDITEAPLPLIRFDSIAPICDTRNAVTLAATPTGGQYAGTGTAGNQFDPAAAGPGQHTVTYTYTDANGCKNQQTRIVLVQEDVGLNMPEELVVLRGESGVMPVTVKIPVVQATWSPPDDLDNPDVLQPTTRPEDSKTYTIAVVTASGCQAEGKIHVKVVERMFLPTAFSPNNDGANDTWELRGVHNFPDCDVYIFNRWGSVIFYSKGYQQPWDGTYRGERVEPGTYTFRIDTNLKSIQYRGHITVLY</sequence>
<dbReference type="Gene3D" id="2.60.40.10">
    <property type="entry name" value="Immunoglobulins"/>
    <property type="match status" value="2"/>
</dbReference>